<sequence>MSLEQILNDIGQNLFLPSEILRSGSKLTVKYKYVGDAYMQSCGCIVSEQLAKEVENLSEDCPVCHATGVRGIGPIQPLRHLYDQLRFYQSNTLSNDDIIIEQNATPMGVQRTRRPSDKSHSLLSLFLQVATKVATDDESLEKKPSSFSKESSDAQASSRISMDEQALVDSMSLDNISNSKTLPIQDNSGSVMEPPQFPISTSTLSSEYNEEKEFYFAKCFPMYRKRSQFSTHSKFLRTKSKLFINNSISPDCTKFALITPNKWEVFSIPYANSGSKSKEPALLFCGNSAGEYGPNFESLSMPTNLMSLKPIYNESWDASTMRTTRKKTRDNSAETALAQWEHIYCKLSNRLLVVAGTRGIFRVFDLEKGGEPIYTYCSSFPIRSVDINPITSTISCGITGRDRTTGAEQALLLLHRIEFDKTSQNWLFPQPITITLPYRDPIHTLQFSSDGKYLSCSTALESRFLVISLRKINEPRLVMKSLRLLDTSLESEGITDTKLFPGNPNLMCVTSVAFNAPPIVINTKIESMNGVQSVAQPTMLLRLNELGSKIHKCEVSPRNDSIAFLDRNGTVYMLFAPTMMDNEKRRILTVDMVSNAYRMREAASMRFSSDGHTLYILDRKGILYVEDFAYALPQHPEVTKCKQIN</sequence>
<dbReference type="EMBL" id="CP015058">
    <property type="protein sequence ID" value="QGN16479.1"/>
    <property type="molecule type" value="Genomic_DNA"/>
</dbReference>
<dbReference type="Proteomes" id="UP000422736">
    <property type="component" value="Chromosome 5"/>
</dbReference>
<evidence type="ECO:0000313" key="2">
    <source>
        <dbReference type="EMBL" id="QGN16479.1"/>
    </source>
</evidence>
<dbReference type="SUPFAM" id="SSF50978">
    <property type="entry name" value="WD40 repeat-like"/>
    <property type="match status" value="1"/>
</dbReference>
<dbReference type="Gene3D" id="2.130.10.10">
    <property type="entry name" value="YVTN repeat-like/Quinoprotein amine dehydrogenase"/>
    <property type="match status" value="1"/>
</dbReference>
<reference evidence="2 3" key="1">
    <citation type="submission" date="2016-03" db="EMBL/GenBank/DDBJ databases">
        <title>How can Kluyveromyces marxianus grow so fast - potential evolutionary course in Saccharomyces Complex revealed by comparative genomics.</title>
        <authorList>
            <person name="Mo W."/>
            <person name="Lu W."/>
            <person name="Yang X."/>
            <person name="Qi J."/>
            <person name="Lv H."/>
        </authorList>
    </citation>
    <scope>NUCLEOTIDE SEQUENCE [LARGE SCALE GENOMIC DNA]</scope>
    <source>
        <strain evidence="2 3">FIM1</strain>
    </source>
</reference>
<organism evidence="2 3">
    <name type="scientific">Kluyveromyces marxianus</name>
    <name type="common">Yeast</name>
    <name type="synonym">Candida kefyr</name>
    <dbReference type="NCBI Taxonomy" id="4911"/>
    <lineage>
        <taxon>Eukaryota</taxon>
        <taxon>Fungi</taxon>
        <taxon>Dikarya</taxon>
        <taxon>Ascomycota</taxon>
        <taxon>Saccharomycotina</taxon>
        <taxon>Saccharomycetes</taxon>
        <taxon>Saccharomycetales</taxon>
        <taxon>Saccharomycetaceae</taxon>
        <taxon>Kluyveromyces</taxon>
    </lineage>
</organism>
<dbReference type="InterPro" id="IPR036322">
    <property type="entry name" value="WD40_repeat_dom_sf"/>
</dbReference>
<accession>A0ABX6EXL5</accession>
<dbReference type="InterPro" id="IPR015943">
    <property type="entry name" value="WD40/YVTN_repeat-like_dom_sf"/>
</dbReference>
<evidence type="ECO:0000313" key="3">
    <source>
        <dbReference type="Proteomes" id="UP000422736"/>
    </source>
</evidence>
<protein>
    <submittedName>
        <fullName evidence="2">SPS-sensor component PTR3</fullName>
    </submittedName>
</protein>
<proteinExistence type="predicted"/>
<keyword evidence="3" id="KW-1185">Reference proteome</keyword>
<evidence type="ECO:0000256" key="1">
    <source>
        <dbReference type="SAM" id="MobiDB-lite"/>
    </source>
</evidence>
<name>A0ABX6EXL5_KLUMA</name>
<feature type="region of interest" description="Disordered" evidence="1">
    <location>
        <begin position="137"/>
        <end position="160"/>
    </location>
</feature>
<gene>
    <name evidence="2" type="primary">PTR3</name>
    <name evidence="2" type="ORF">FIM1_3192</name>
</gene>